<keyword evidence="6" id="KW-0503">Monooxygenase</keyword>
<dbReference type="GO" id="GO:0020037">
    <property type="term" value="F:heme binding"/>
    <property type="evidence" value="ECO:0007669"/>
    <property type="project" value="InterPro"/>
</dbReference>
<name>A0A8T0GW30_CERPU</name>
<dbReference type="GO" id="GO:0016705">
    <property type="term" value="F:oxidoreductase activity, acting on paired donors, with incorporation or reduction of molecular oxygen"/>
    <property type="evidence" value="ECO:0007669"/>
    <property type="project" value="InterPro"/>
</dbReference>
<dbReference type="GO" id="GO:0004497">
    <property type="term" value="F:monooxygenase activity"/>
    <property type="evidence" value="ECO:0007669"/>
    <property type="project" value="UniProtKB-KW"/>
</dbReference>
<keyword evidence="4 5" id="KW-0408">Iron</keyword>
<evidence type="ECO:0000256" key="2">
    <source>
        <dbReference type="ARBA" id="ARBA00022723"/>
    </source>
</evidence>
<keyword evidence="7" id="KW-0812">Transmembrane</keyword>
<dbReference type="PRINTS" id="PR00463">
    <property type="entry name" value="EP450I"/>
</dbReference>
<dbReference type="EMBL" id="CM026430">
    <property type="protein sequence ID" value="KAG0562625.1"/>
    <property type="molecule type" value="Genomic_DNA"/>
</dbReference>
<keyword evidence="2 5" id="KW-0479">Metal-binding</keyword>
<dbReference type="Pfam" id="PF00067">
    <property type="entry name" value="p450"/>
    <property type="match status" value="1"/>
</dbReference>
<evidence type="ECO:0008006" key="10">
    <source>
        <dbReference type="Google" id="ProtNLM"/>
    </source>
</evidence>
<comment type="caution">
    <text evidence="8">The sequence shown here is derived from an EMBL/GenBank/DDBJ whole genome shotgun (WGS) entry which is preliminary data.</text>
</comment>
<organism evidence="8 9">
    <name type="scientific">Ceratodon purpureus</name>
    <name type="common">Fire moss</name>
    <name type="synonym">Dicranum purpureum</name>
    <dbReference type="NCBI Taxonomy" id="3225"/>
    <lineage>
        <taxon>Eukaryota</taxon>
        <taxon>Viridiplantae</taxon>
        <taxon>Streptophyta</taxon>
        <taxon>Embryophyta</taxon>
        <taxon>Bryophyta</taxon>
        <taxon>Bryophytina</taxon>
        <taxon>Bryopsida</taxon>
        <taxon>Dicranidae</taxon>
        <taxon>Pseudoditrichales</taxon>
        <taxon>Ditrichaceae</taxon>
        <taxon>Ceratodon</taxon>
    </lineage>
</organism>
<dbReference type="Gene3D" id="1.10.630.10">
    <property type="entry name" value="Cytochrome P450"/>
    <property type="match status" value="1"/>
</dbReference>
<feature type="transmembrane region" description="Helical" evidence="7">
    <location>
        <begin position="20"/>
        <end position="43"/>
    </location>
</feature>
<gene>
    <name evidence="8" type="ORF">KC19_9G160600</name>
</gene>
<evidence type="ECO:0000256" key="1">
    <source>
        <dbReference type="ARBA" id="ARBA00010617"/>
    </source>
</evidence>
<comment type="cofactor">
    <cofactor evidence="5">
        <name>heme</name>
        <dbReference type="ChEBI" id="CHEBI:30413"/>
    </cofactor>
</comment>
<protein>
    <recommendedName>
        <fullName evidence="10">Cytochrome P450</fullName>
    </recommendedName>
</protein>
<evidence type="ECO:0000256" key="6">
    <source>
        <dbReference type="RuleBase" id="RU000461"/>
    </source>
</evidence>
<dbReference type="InterPro" id="IPR001128">
    <property type="entry name" value="Cyt_P450"/>
</dbReference>
<evidence type="ECO:0000313" key="8">
    <source>
        <dbReference type="EMBL" id="KAG0562625.1"/>
    </source>
</evidence>
<keyword evidence="7" id="KW-1133">Transmembrane helix</keyword>
<sequence length="565" mass="63507">MSTRSLLHSESAPSGRSSTLSYMGTALVAVEVAMVSVVLLFLFCPSTLRRWFSVTFDSYISTSSKSGRTFPPGPKGWPILGNLPHFGKGLEATLAELARKFGGIVYLKLGFKPVVLVTSSSVARVVLREQDSLFCDRPPPPTVYKQLTYSDNNIAFEDYGPRFTFHRKLMIMELLNQQKVAQFKHHRESELDTLVESIHHVNTVTARLSEAERAITLRPFLRACFINALSVTAISQRLMDLPGEVPHDPSLVPRQANSAGEDMDNLVNLITSTVMISDLFPVLSFLDSIFRQPLKKRIRRTFASMDAFLQQVVEQRRHLPREESARDVLDILLSFRYTDEEGHEQPLTDTAVKANVQVMILGGLDTTSTIVEWLLAELMRNPDCIVKMQKEMDTVVGKHRTVEAADLLKLPYVRAVVKEGMRLHPGGSMLLPRRCNKDTVVDGYHIAADTVVLVYVNAMQRDPAVWPDANQFRPERFLNWEGPDINRGQDFRFMPFGSGRRMCPGLNLGSAITDLAIAKLIHSFDWSLTGKLKHRPQDMCMRGGKSSLALKLNPLKVVMTRRSRA</sequence>
<keyword evidence="3 6" id="KW-0560">Oxidoreductase</keyword>
<proteinExistence type="inferred from homology"/>
<keyword evidence="5 6" id="KW-0349">Heme</keyword>
<dbReference type="PROSITE" id="PS00086">
    <property type="entry name" value="CYTOCHROME_P450"/>
    <property type="match status" value="1"/>
</dbReference>
<dbReference type="Proteomes" id="UP000822688">
    <property type="component" value="Chromosome 9"/>
</dbReference>
<evidence type="ECO:0000256" key="3">
    <source>
        <dbReference type="ARBA" id="ARBA00023002"/>
    </source>
</evidence>
<evidence type="ECO:0000256" key="4">
    <source>
        <dbReference type="ARBA" id="ARBA00023004"/>
    </source>
</evidence>
<keyword evidence="9" id="KW-1185">Reference proteome</keyword>
<dbReference type="CDD" id="cd20618">
    <property type="entry name" value="CYP71_clan"/>
    <property type="match status" value="1"/>
</dbReference>
<accession>A0A8T0GW30</accession>
<evidence type="ECO:0000313" key="9">
    <source>
        <dbReference type="Proteomes" id="UP000822688"/>
    </source>
</evidence>
<reference evidence="8" key="1">
    <citation type="submission" date="2020-06" db="EMBL/GenBank/DDBJ databases">
        <title>WGS assembly of Ceratodon purpureus strain R40.</title>
        <authorList>
            <person name="Carey S.B."/>
            <person name="Jenkins J."/>
            <person name="Shu S."/>
            <person name="Lovell J.T."/>
            <person name="Sreedasyam A."/>
            <person name="Maumus F."/>
            <person name="Tiley G.P."/>
            <person name="Fernandez-Pozo N."/>
            <person name="Barry K."/>
            <person name="Chen C."/>
            <person name="Wang M."/>
            <person name="Lipzen A."/>
            <person name="Daum C."/>
            <person name="Saski C.A."/>
            <person name="Payton A.C."/>
            <person name="Mcbreen J.C."/>
            <person name="Conrad R.E."/>
            <person name="Kollar L.M."/>
            <person name="Olsson S."/>
            <person name="Huttunen S."/>
            <person name="Landis J.B."/>
            <person name="Wickett N.J."/>
            <person name="Johnson M.G."/>
            <person name="Rensing S.A."/>
            <person name="Grimwood J."/>
            <person name="Schmutz J."/>
            <person name="Mcdaniel S.F."/>
        </authorList>
    </citation>
    <scope>NUCLEOTIDE SEQUENCE</scope>
    <source>
        <strain evidence="8">R40</strain>
    </source>
</reference>
<evidence type="ECO:0000256" key="5">
    <source>
        <dbReference type="PIRSR" id="PIRSR602401-1"/>
    </source>
</evidence>
<feature type="binding site" description="axial binding residue" evidence="5">
    <location>
        <position position="503"/>
    </location>
    <ligand>
        <name>heme</name>
        <dbReference type="ChEBI" id="CHEBI:30413"/>
    </ligand>
    <ligandPart>
        <name>Fe</name>
        <dbReference type="ChEBI" id="CHEBI:18248"/>
    </ligandPart>
</feature>
<dbReference type="PANTHER" id="PTHR47944:SF4">
    <property type="entry name" value="OS09G0441700 PROTEIN"/>
    <property type="match status" value="1"/>
</dbReference>
<evidence type="ECO:0000256" key="7">
    <source>
        <dbReference type="SAM" id="Phobius"/>
    </source>
</evidence>
<dbReference type="PANTHER" id="PTHR47944">
    <property type="entry name" value="CYTOCHROME P450 98A9"/>
    <property type="match status" value="1"/>
</dbReference>
<dbReference type="PRINTS" id="PR00385">
    <property type="entry name" value="P450"/>
</dbReference>
<dbReference type="InterPro" id="IPR036396">
    <property type="entry name" value="Cyt_P450_sf"/>
</dbReference>
<dbReference type="SUPFAM" id="SSF48264">
    <property type="entry name" value="Cytochrome P450"/>
    <property type="match status" value="1"/>
</dbReference>
<keyword evidence="7" id="KW-0472">Membrane</keyword>
<dbReference type="GO" id="GO:0005506">
    <property type="term" value="F:iron ion binding"/>
    <property type="evidence" value="ECO:0007669"/>
    <property type="project" value="InterPro"/>
</dbReference>
<dbReference type="AlphaFoldDB" id="A0A8T0GW30"/>
<dbReference type="InterPro" id="IPR017972">
    <property type="entry name" value="Cyt_P450_CS"/>
</dbReference>
<dbReference type="GO" id="GO:0044550">
    <property type="term" value="P:secondary metabolite biosynthetic process"/>
    <property type="evidence" value="ECO:0007669"/>
    <property type="project" value="UniProtKB-ARBA"/>
</dbReference>
<dbReference type="InterPro" id="IPR002401">
    <property type="entry name" value="Cyt_P450_E_grp-I"/>
</dbReference>
<comment type="similarity">
    <text evidence="1 6">Belongs to the cytochrome P450 family.</text>
</comment>